<dbReference type="Pfam" id="PF18998">
    <property type="entry name" value="Flg_new_2"/>
    <property type="match status" value="2"/>
</dbReference>
<dbReference type="EMBL" id="CP017832">
    <property type="protein sequence ID" value="AOZ97802.1"/>
    <property type="molecule type" value="Genomic_DNA"/>
</dbReference>
<accession>A0A1D9P5M4</accession>
<feature type="region of interest" description="Disordered" evidence="1">
    <location>
        <begin position="410"/>
        <end position="430"/>
    </location>
</feature>
<organism evidence="3 4">
    <name type="scientific">Butyrivibrio hungatei</name>
    <dbReference type="NCBI Taxonomy" id="185008"/>
    <lineage>
        <taxon>Bacteria</taxon>
        <taxon>Bacillati</taxon>
        <taxon>Bacillota</taxon>
        <taxon>Clostridia</taxon>
        <taxon>Lachnospirales</taxon>
        <taxon>Lachnospiraceae</taxon>
        <taxon>Butyrivibrio</taxon>
    </lineage>
</organism>
<keyword evidence="4" id="KW-1185">Reference proteome</keyword>
<dbReference type="InterPro" id="IPR044060">
    <property type="entry name" value="Bacterial_rp_domain"/>
</dbReference>
<dbReference type="AlphaFoldDB" id="A0A1D9P5M4"/>
<evidence type="ECO:0000256" key="1">
    <source>
        <dbReference type="SAM" id="MobiDB-lite"/>
    </source>
</evidence>
<sequence>MKKLNLSINLVAFIISVFVILFILLINAPKVSAADKELKTLKGELDVTFSSTTGKLTASYDGEQELTSGALYTWYKDGSTVSNSREYMPTTAGSYYCTLKDTNLYDGTITSNTATIYRATGNKLSFDNENGLYEVGDTVTVSAELGEGEVVTNWKTNANGVRIPQSGSTVSFKMPSQNVTITATIKKEVSITMYGGTADTYTACAGDVVTITASSVSGKEFVSWTASGGKIADQKAKVTTITVANSNIVVTANFAGETTTSEKSGNDGKANAVNAVYKILSDGGNGPIQVYHHSQGPLCDAAFKYAQGKDWLVTDYFNITVNNSLATYETQSPVKIQITIPDDLIQADRHWRMVCISRDGKPYSFEDEDNDDSTITFTTSRFYAFAMCYNDIQPGEEELFEECVPEASASTVPTNTTPQSEIHSANESLTSTSTIHSADASTTMNMSGVATAAATNGAQIKSDQKAAVERADGAQVSLISM</sequence>
<evidence type="ECO:0000259" key="2">
    <source>
        <dbReference type="PROSITE" id="PS50835"/>
    </source>
</evidence>
<protein>
    <recommendedName>
        <fullName evidence="2">Ig-like domain-containing protein</fullName>
    </recommendedName>
</protein>
<evidence type="ECO:0000313" key="4">
    <source>
        <dbReference type="Proteomes" id="UP000179284"/>
    </source>
</evidence>
<feature type="domain" description="Ig-like" evidence="2">
    <location>
        <begin position="29"/>
        <end position="117"/>
    </location>
</feature>
<keyword evidence="3" id="KW-0614">Plasmid</keyword>
<reference evidence="4" key="1">
    <citation type="submission" date="2016-10" db="EMBL/GenBank/DDBJ databases">
        <title>The complete genome sequence of the rumen bacterium Butyrivibrio hungatei MB2003.</title>
        <authorList>
            <person name="Palevich N."/>
            <person name="Kelly W.J."/>
            <person name="Leahy S.C."/>
            <person name="Altermann E."/>
            <person name="Rakonjac J."/>
            <person name="Attwood G.T."/>
        </authorList>
    </citation>
    <scope>NUCLEOTIDE SEQUENCE [LARGE SCALE GENOMIC DNA]</scope>
    <source>
        <strain evidence="4">MB2003</strain>
        <plasmid evidence="4">Plasmid pnp144</plasmid>
    </source>
</reference>
<proteinExistence type="predicted"/>
<dbReference type="PROSITE" id="PS50835">
    <property type="entry name" value="IG_LIKE"/>
    <property type="match status" value="1"/>
</dbReference>
<dbReference type="RefSeq" id="WP_071177562.1">
    <property type="nucleotide sequence ID" value="NZ_CP017832.1"/>
</dbReference>
<gene>
    <name evidence="3" type="ORF">bhn_II003</name>
</gene>
<dbReference type="KEGG" id="bhu:bhn_II003"/>
<evidence type="ECO:0000313" key="3">
    <source>
        <dbReference type="EMBL" id="AOZ97802.1"/>
    </source>
</evidence>
<name>A0A1D9P5M4_9FIRM</name>
<dbReference type="InterPro" id="IPR007110">
    <property type="entry name" value="Ig-like_dom"/>
</dbReference>
<geneLocation type="plasmid" evidence="4">
    <name>pnp144</name>
</geneLocation>
<dbReference type="OrthoDB" id="2003974at2"/>
<dbReference type="Proteomes" id="UP000179284">
    <property type="component" value="Plasmid pNP144"/>
</dbReference>